<dbReference type="GO" id="GO:0000462">
    <property type="term" value="P:maturation of SSU-rRNA from tricistronic rRNA transcript (SSU-rRNA, 5.8S rRNA, LSU-rRNA)"/>
    <property type="evidence" value="ECO:0007669"/>
    <property type="project" value="TreeGrafter"/>
</dbReference>
<organism evidence="10 11">
    <name type="scientific">Ceriporiopsis subvermispora (strain B)</name>
    <name type="common">White-rot fungus</name>
    <name type="synonym">Gelatoporia subvermispora</name>
    <dbReference type="NCBI Taxonomy" id="914234"/>
    <lineage>
        <taxon>Eukaryota</taxon>
        <taxon>Fungi</taxon>
        <taxon>Dikarya</taxon>
        <taxon>Basidiomycota</taxon>
        <taxon>Agaricomycotina</taxon>
        <taxon>Agaricomycetes</taxon>
        <taxon>Polyporales</taxon>
        <taxon>Gelatoporiaceae</taxon>
        <taxon>Gelatoporia</taxon>
    </lineage>
</organism>
<feature type="domain" description="Nucleolar protein 10-like N-terminal" evidence="9">
    <location>
        <begin position="22"/>
        <end position="403"/>
    </location>
</feature>
<evidence type="ECO:0000256" key="4">
    <source>
        <dbReference type="ARBA" id="ARBA00022737"/>
    </source>
</evidence>
<dbReference type="PANTHER" id="PTHR14927:SF0">
    <property type="entry name" value="NUCLEOLAR PROTEIN 10"/>
    <property type="match status" value="1"/>
</dbReference>
<dbReference type="Pfam" id="PF23098">
    <property type="entry name" value="Beta-prop_NOL10_N"/>
    <property type="match status" value="1"/>
</dbReference>
<keyword evidence="3" id="KW-0853">WD repeat</keyword>
<dbReference type="OrthoDB" id="273340at2759"/>
<sequence>MGIVPDPSSVKVYTVNGAASGSSSALPDWLTRKRAVKSKGKRGAVREHVEGTIELIQHLEFPEASNRIKTTRDGHHAVATGTYKPQMRVWDLDQLSLKFERHSDAENVDFLMLSDDWTKSIHLQNDRSIELHTQGGLHYSTRIPRFGRALAYHFPSCDALFGASGPEVYRLNLDQGRFMTPLHLQGEGGEDIAGVNAIDINPAHQLFGFGIDGNGTVEFWDPRSRSKVGILRLPRDRLMPVHAMSGPALPGVDDGTRNAPLSVTAISSRPDGLSYAIGTSSGHTLLYDIRSTRPLALKDQGYGLPIKNVEWIEGGSRMAGDGLVLSADKKVIKIWDRNSPETNFASITPAADMNDVHHVPGSGLLMLANEGIQMITYFIPQLGPAPRWCSFLENLTEELEDQTTRTAYQDYKFVERSELTSLGLDHLVGTPALKPYMHGYFLSLQLYDAARVIANPYVYAEHRERMVREKMEKMAETRIRARKDTGVKVNKALAEKIRKEDERTRRREERRAARKAAAEEGDAMDVDKEKGPPVEAEAEAEKPTLLSDPRFQALFENPEFEVDETSREYALLNPSAAAQRLGKQGAQPGRSMTAVEEEEEESDKASSDGLGDSDKSEGESEEEKSEDSDVAGELWTDDIRARMAARNSGRAKARSREPPRRTPNVRLVPLQAQADARSAHADKNASFGQRRSAIGGAKGKGRASDDSTSVRQTGDGGIEMSWVPSSTAHDDWSDEEGGTKAQGKGKQPAKRKGVEIFGAGMEKGGGDDEHVMNESERQGRTQRRKGMRSGSKNTFRRM</sequence>
<dbReference type="GO" id="GO:0032040">
    <property type="term" value="C:small-subunit processome"/>
    <property type="evidence" value="ECO:0007669"/>
    <property type="project" value="TreeGrafter"/>
</dbReference>
<evidence type="ECO:0000256" key="1">
    <source>
        <dbReference type="ARBA" id="ARBA00004604"/>
    </source>
</evidence>
<dbReference type="EMBL" id="KB445802">
    <property type="protein sequence ID" value="EMD34773.1"/>
    <property type="molecule type" value="Genomic_DNA"/>
</dbReference>
<evidence type="ECO:0000256" key="3">
    <source>
        <dbReference type="ARBA" id="ARBA00022574"/>
    </source>
</evidence>
<reference evidence="10 11" key="1">
    <citation type="journal article" date="2012" name="Proc. Natl. Acad. Sci. U.S.A.">
        <title>Comparative genomics of Ceriporiopsis subvermispora and Phanerochaete chrysosporium provide insight into selective ligninolysis.</title>
        <authorList>
            <person name="Fernandez-Fueyo E."/>
            <person name="Ruiz-Duenas F.J."/>
            <person name="Ferreira P."/>
            <person name="Floudas D."/>
            <person name="Hibbett D.S."/>
            <person name="Canessa P."/>
            <person name="Larrondo L.F."/>
            <person name="James T.Y."/>
            <person name="Seelenfreund D."/>
            <person name="Lobos S."/>
            <person name="Polanco R."/>
            <person name="Tello M."/>
            <person name="Honda Y."/>
            <person name="Watanabe T."/>
            <person name="Watanabe T."/>
            <person name="Ryu J.S."/>
            <person name="Kubicek C.P."/>
            <person name="Schmoll M."/>
            <person name="Gaskell J."/>
            <person name="Hammel K.E."/>
            <person name="St John F.J."/>
            <person name="Vanden Wymelenberg A."/>
            <person name="Sabat G."/>
            <person name="Splinter BonDurant S."/>
            <person name="Syed K."/>
            <person name="Yadav J.S."/>
            <person name="Doddapaneni H."/>
            <person name="Subramanian V."/>
            <person name="Lavin J.L."/>
            <person name="Oguiza J.A."/>
            <person name="Perez G."/>
            <person name="Pisabarro A.G."/>
            <person name="Ramirez L."/>
            <person name="Santoyo F."/>
            <person name="Master E."/>
            <person name="Coutinho P.M."/>
            <person name="Henrissat B."/>
            <person name="Lombard V."/>
            <person name="Magnuson J.K."/>
            <person name="Kuees U."/>
            <person name="Hori C."/>
            <person name="Igarashi K."/>
            <person name="Samejima M."/>
            <person name="Held B.W."/>
            <person name="Barry K.W."/>
            <person name="LaButti K.M."/>
            <person name="Lapidus A."/>
            <person name="Lindquist E.A."/>
            <person name="Lucas S.M."/>
            <person name="Riley R."/>
            <person name="Salamov A.A."/>
            <person name="Hoffmeister D."/>
            <person name="Schwenk D."/>
            <person name="Hadar Y."/>
            <person name="Yarden O."/>
            <person name="de Vries R.P."/>
            <person name="Wiebenga A."/>
            <person name="Stenlid J."/>
            <person name="Eastwood D."/>
            <person name="Grigoriev I.V."/>
            <person name="Berka R.M."/>
            <person name="Blanchette R.A."/>
            <person name="Kersten P."/>
            <person name="Martinez A.T."/>
            <person name="Vicuna R."/>
            <person name="Cullen D."/>
        </authorList>
    </citation>
    <scope>NUCLEOTIDE SEQUENCE [LARGE SCALE GENOMIC DNA]</scope>
    <source>
        <strain evidence="10 11">B</strain>
    </source>
</reference>
<evidence type="ECO:0000256" key="6">
    <source>
        <dbReference type="SAM" id="MobiDB-lite"/>
    </source>
</evidence>
<dbReference type="InterPro" id="IPR056550">
    <property type="entry name" value="NOL10_2nd"/>
</dbReference>
<feature type="domain" description="Nucleolar protein 10-like second" evidence="8">
    <location>
        <begin position="408"/>
        <end position="455"/>
    </location>
</feature>
<proteinExistence type="inferred from homology"/>
<dbReference type="Gene3D" id="2.130.10.10">
    <property type="entry name" value="YVTN repeat-like/Quinoprotein amine dehydrogenase"/>
    <property type="match status" value="1"/>
</dbReference>
<evidence type="ECO:0000256" key="5">
    <source>
        <dbReference type="ARBA" id="ARBA00023242"/>
    </source>
</evidence>
<dbReference type="InterPro" id="IPR012580">
    <property type="entry name" value="NUC153"/>
</dbReference>
<gene>
    <name evidence="10" type="ORF">CERSUDRAFT_116964</name>
</gene>
<dbReference type="AlphaFoldDB" id="M2QCN0"/>
<dbReference type="Proteomes" id="UP000016930">
    <property type="component" value="Unassembled WGS sequence"/>
</dbReference>
<dbReference type="InterPro" id="IPR015943">
    <property type="entry name" value="WD40/YVTN_repeat-like_dom_sf"/>
</dbReference>
<feature type="compositionally biased region" description="Basic and acidic residues" evidence="6">
    <location>
        <begin position="764"/>
        <end position="779"/>
    </location>
</feature>
<accession>M2QCN0</accession>
<name>M2QCN0_CERS8</name>
<evidence type="ECO:0000313" key="10">
    <source>
        <dbReference type="EMBL" id="EMD34773.1"/>
    </source>
</evidence>
<dbReference type="InterPro" id="IPR036322">
    <property type="entry name" value="WD40_repeat_dom_sf"/>
</dbReference>
<evidence type="ECO:0000313" key="11">
    <source>
        <dbReference type="Proteomes" id="UP000016930"/>
    </source>
</evidence>
<dbReference type="SUPFAM" id="SSF50978">
    <property type="entry name" value="WD40 repeat-like"/>
    <property type="match status" value="1"/>
</dbReference>
<dbReference type="STRING" id="914234.M2QCN0"/>
<keyword evidence="5" id="KW-0539">Nucleus</keyword>
<dbReference type="HOGENOM" id="CLU_009923_0_0_1"/>
<dbReference type="PANTHER" id="PTHR14927">
    <property type="entry name" value="NUCLEOLAR PROTEIN 10"/>
    <property type="match status" value="1"/>
</dbReference>
<dbReference type="InterPro" id="IPR056551">
    <property type="entry name" value="Beta-prop_NOL10_N"/>
</dbReference>
<comment type="subcellular location">
    <subcellularLocation>
        <location evidence="1">Nucleus</location>
        <location evidence="1">Nucleolus</location>
    </subcellularLocation>
</comment>
<dbReference type="GO" id="GO:0030686">
    <property type="term" value="C:90S preribosome"/>
    <property type="evidence" value="ECO:0007669"/>
    <property type="project" value="TreeGrafter"/>
</dbReference>
<dbReference type="Pfam" id="PF08159">
    <property type="entry name" value="NUC153"/>
    <property type="match status" value="1"/>
</dbReference>
<dbReference type="Pfam" id="PF23097">
    <property type="entry name" value="NOL10_2nd"/>
    <property type="match status" value="1"/>
</dbReference>
<evidence type="ECO:0000259" key="8">
    <source>
        <dbReference type="Pfam" id="PF23097"/>
    </source>
</evidence>
<comment type="similarity">
    <text evidence="2">Belongs to the WD repeat NOL10/ENP2 family.</text>
</comment>
<evidence type="ECO:0000259" key="9">
    <source>
        <dbReference type="Pfam" id="PF23098"/>
    </source>
</evidence>
<keyword evidence="11" id="KW-1185">Reference proteome</keyword>
<keyword evidence="4" id="KW-0677">Repeat</keyword>
<feature type="compositionally biased region" description="Basic and acidic residues" evidence="6">
    <location>
        <begin position="499"/>
        <end position="511"/>
    </location>
</feature>
<evidence type="ECO:0000256" key="2">
    <source>
        <dbReference type="ARBA" id="ARBA00005264"/>
    </source>
</evidence>
<feature type="compositionally biased region" description="Acidic residues" evidence="6">
    <location>
        <begin position="619"/>
        <end position="630"/>
    </location>
</feature>
<dbReference type="InterPro" id="IPR040382">
    <property type="entry name" value="NOL10/Enp2"/>
</dbReference>
<evidence type="ECO:0000259" key="7">
    <source>
        <dbReference type="Pfam" id="PF08159"/>
    </source>
</evidence>
<feature type="domain" description="NUC153" evidence="7">
    <location>
        <begin position="548"/>
        <end position="575"/>
    </location>
</feature>
<protein>
    <submittedName>
        <fullName evidence="10">Uncharacterized protein</fullName>
    </submittedName>
</protein>
<feature type="region of interest" description="Disordered" evidence="6">
    <location>
        <begin position="499"/>
        <end position="798"/>
    </location>
</feature>